<dbReference type="InterPro" id="IPR023271">
    <property type="entry name" value="Aquaporin-like"/>
</dbReference>
<name>A0A366HPX2_9BACT</name>
<evidence type="ECO:0000256" key="4">
    <source>
        <dbReference type="ARBA" id="ARBA00023136"/>
    </source>
</evidence>
<accession>A0A366HPX2</accession>
<gene>
    <name evidence="6" type="ORF">DES53_10453</name>
</gene>
<feature type="transmembrane region" description="Helical" evidence="5">
    <location>
        <begin position="163"/>
        <end position="188"/>
    </location>
</feature>
<feature type="transmembrane region" description="Helical" evidence="5">
    <location>
        <begin position="100"/>
        <end position="119"/>
    </location>
</feature>
<keyword evidence="4 5" id="KW-0472">Membrane</keyword>
<evidence type="ECO:0000256" key="3">
    <source>
        <dbReference type="ARBA" id="ARBA00022989"/>
    </source>
</evidence>
<evidence type="ECO:0000313" key="6">
    <source>
        <dbReference type="EMBL" id="RBP44234.1"/>
    </source>
</evidence>
<comment type="subcellular location">
    <subcellularLocation>
        <location evidence="1">Membrane</location>
        <topology evidence="1">Multi-pass membrane protein</topology>
    </subcellularLocation>
</comment>
<keyword evidence="3 5" id="KW-1133">Transmembrane helix</keyword>
<keyword evidence="7" id="KW-1185">Reference proteome</keyword>
<dbReference type="GO" id="GO:0016020">
    <property type="term" value="C:membrane"/>
    <property type="evidence" value="ECO:0007669"/>
    <property type="project" value="UniProtKB-SubCell"/>
</dbReference>
<organism evidence="6 7">
    <name type="scientific">Roseimicrobium gellanilyticum</name>
    <dbReference type="NCBI Taxonomy" id="748857"/>
    <lineage>
        <taxon>Bacteria</taxon>
        <taxon>Pseudomonadati</taxon>
        <taxon>Verrucomicrobiota</taxon>
        <taxon>Verrucomicrobiia</taxon>
        <taxon>Verrucomicrobiales</taxon>
        <taxon>Verrucomicrobiaceae</taxon>
        <taxon>Roseimicrobium</taxon>
    </lineage>
</organism>
<dbReference type="EMBL" id="QNRR01000004">
    <property type="protein sequence ID" value="RBP44234.1"/>
    <property type="molecule type" value="Genomic_DNA"/>
</dbReference>
<evidence type="ECO:0000256" key="2">
    <source>
        <dbReference type="ARBA" id="ARBA00022692"/>
    </source>
</evidence>
<evidence type="ECO:0000256" key="1">
    <source>
        <dbReference type="ARBA" id="ARBA00004141"/>
    </source>
</evidence>
<sequence>MRLRLHHFIGILLALLGLLLFTAPLATSKWEPLVKPLVYESSGQLRADGISRKTGIFLYEKLYDHHLMWPLGVAVLVLGLGLALRGLIPWSKKPLTRVAQILGAIVTCASVFFTMPVFLVEPESEMRLVGWGALVLALTLVGLLFAFAAGVPALMRDTPRAPALVGLLLCLAPLPVSLLLMSLAHAVLGFRLAV</sequence>
<dbReference type="SUPFAM" id="SSF81338">
    <property type="entry name" value="Aquaporin-like"/>
    <property type="match status" value="1"/>
</dbReference>
<evidence type="ECO:0000256" key="5">
    <source>
        <dbReference type="SAM" id="Phobius"/>
    </source>
</evidence>
<feature type="transmembrane region" description="Helical" evidence="5">
    <location>
        <begin position="131"/>
        <end position="151"/>
    </location>
</feature>
<keyword evidence="2 5" id="KW-0812">Transmembrane</keyword>
<dbReference type="AlphaFoldDB" id="A0A366HPX2"/>
<protein>
    <submittedName>
        <fullName evidence="6">Uncharacterized protein</fullName>
    </submittedName>
</protein>
<feature type="transmembrane region" description="Helical" evidence="5">
    <location>
        <begin position="67"/>
        <end position="88"/>
    </location>
</feature>
<dbReference type="RefSeq" id="WP_113958659.1">
    <property type="nucleotide sequence ID" value="NZ_QNRR01000004.1"/>
</dbReference>
<evidence type="ECO:0000313" key="7">
    <source>
        <dbReference type="Proteomes" id="UP000253426"/>
    </source>
</evidence>
<dbReference type="Proteomes" id="UP000253426">
    <property type="component" value="Unassembled WGS sequence"/>
</dbReference>
<reference evidence="6 7" key="1">
    <citation type="submission" date="2018-06" db="EMBL/GenBank/DDBJ databases">
        <title>Genomic Encyclopedia of Type Strains, Phase IV (KMG-IV): sequencing the most valuable type-strain genomes for metagenomic binning, comparative biology and taxonomic classification.</title>
        <authorList>
            <person name="Goeker M."/>
        </authorList>
    </citation>
    <scope>NUCLEOTIDE SEQUENCE [LARGE SCALE GENOMIC DNA]</scope>
    <source>
        <strain evidence="6 7">DSM 25532</strain>
    </source>
</reference>
<proteinExistence type="predicted"/>
<comment type="caution">
    <text evidence="6">The sequence shown here is derived from an EMBL/GenBank/DDBJ whole genome shotgun (WGS) entry which is preliminary data.</text>
</comment>